<dbReference type="EMBL" id="LN794158">
    <property type="protein sequence ID" value="CEN56403.1"/>
    <property type="molecule type" value="Genomic_DNA"/>
</dbReference>
<dbReference type="KEGG" id="mbac:BN1209_1365"/>
<dbReference type="HOGENOM" id="CLU_3100663_0_0_4"/>
<evidence type="ECO:0000313" key="1">
    <source>
        <dbReference type="EMBL" id="CEN56403.1"/>
    </source>
</evidence>
<gene>
    <name evidence="1" type="ORF">BN1209_1365</name>
</gene>
<proteinExistence type="predicted"/>
<reference evidence="2" key="1">
    <citation type="submission" date="2014-12" db="EMBL/GenBank/DDBJ databases">
        <authorList>
            <person name="Salcher M.M."/>
        </authorList>
    </citation>
    <scope>NUCLEOTIDE SEQUENCE [LARGE SCALE GENOMIC DNA]</scope>
    <source>
        <strain evidence="2">MMS-10A-171</strain>
    </source>
</reference>
<dbReference type="Proteomes" id="UP000056322">
    <property type="component" value="Chromosome 1"/>
</dbReference>
<name>A0A0B7J173_9PROT</name>
<keyword evidence="2" id="KW-1185">Reference proteome</keyword>
<evidence type="ECO:0000313" key="2">
    <source>
        <dbReference type="Proteomes" id="UP000056322"/>
    </source>
</evidence>
<sequence length="51" mass="5942">MLAKAFLNEETHSERWQCATKQTAHINIRASESLSIIDSIFVFFKPIFNEK</sequence>
<protein>
    <submittedName>
        <fullName evidence="1">Uncharacterized protein</fullName>
    </submittedName>
</protein>
<organism evidence="1 2">
    <name type="scientific">Candidatus Methylopumilus turicensis</name>
    <dbReference type="NCBI Taxonomy" id="1581680"/>
    <lineage>
        <taxon>Bacteria</taxon>
        <taxon>Pseudomonadati</taxon>
        <taxon>Pseudomonadota</taxon>
        <taxon>Betaproteobacteria</taxon>
        <taxon>Nitrosomonadales</taxon>
        <taxon>Methylophilaceae</taxon>
        <taxon>Candidatus Methylopumilus</taxon>
    </lineage>
</organism>
<accession>A0A0B7J173</accession>
<dbReference type="AlphaFoldDB" id="A0A0B7J173"/>
<dbReference type="STRING" id="1581680.BN1209_1365"/>